<accession>A0A061QVW4</accession>
<dbReference type="AlphaFoldDB" id="A0A061QVW4"/>
<gene>
    <name evidence="1" type="ORF">TSPGSL018_22931</name>
</gene>
<reference evidence="1" key="1">
    <citation type="submission" date="2014-05" db="EMBL/GenBank/DDBJ databases">
        <title>The transcriptome of the halophilic microalga Tetraselmis sp. GSL018 isolated from the Great Salt Lake, Utah.</title>
        <authorList>
            <person name="Jinkerson R.E."/>
            <person name="D'Adamo S."/>
            <person name="Posewitz M.C."/>
        </authorList>
    </citation>
    <scope>NUCLEOTIDE SEQUENCE</scope>
    <source>
        <strain evidence="1">GSL018</strain>
    </source>
</reference>
<proteinExistence type="predicted"/>
<name>A0A061QVW4_9CHLO</name>
<protein>
    <submittedName>
        <fullName evidence="1">Uncharacterized protein</fullName>
    </submittedName>
</protein>
<dbReference type="GO" id="GO:0006099">
    <property type="term" value="P:tricarboxylic acid cycle"/>
    <property type="evidence" value="ECO:0007669"/>
    <property type="project" value="InterPro"/>
</dbReference>
<organism evidence="1">
    <name type="scientific">Tetraselmis sp. GSL018</name>
    <dbReference type="NCBI Taxonomy" id="582737"/>
    <lineage>
        <taxon>Eukaryota</taxon>
        <taxon>Viridiplantae</taxon>
        <taxon>Chlorophyta</taxon>
        <taxon>core chlorophytes</taxon>
        <taxon>Chlorodendrophyceae</taxon>
        <taxon>Chlorodendrales</taxon>
        <taxon>Chlorodendraceae</taxon>
        <taxon>Tetraselmis</taxon>
    </lineage>
</organism>
<dbReference type="GO" id="GO:0009055">
    <property type="term" value="F:electron transfer activity"/>
    <property type="evidence" value="ECO:0007669"/>
    <property type="project" value="InterPro"/>
</dbReference>
<evidence type="ECO:0000313" key="1">
    <source>
        <dbReference type="EMBL" id="JAC62594.1"/>
    </source>
</evidence>
<sequence length="195" mass="22009">MMEPSSTVSILLWPLFWRKENFVGKKREADLFCSPSLSICILRLIWLSSTCCSKSSNWSFISAIASEMSSNFPSASDFHCRSIESSCTRCSRVFKELAKIEFVLACASQFLMVLIVSGLQEPPDCCVLQPTGYAKALSAGSLQDPGKQLYPMFDLIPAKYPTKNQLPRRLSLPTTRRRHPFQGLRHMMMDRGHGF</sequence>
<dbReference type="PROSITE" id="PS01001">
    <property type="entry name" value="SDH_CYT_2"/>
    <property type="match status" value="1"/>
</dbReference>
<dbReference type="InterPro" id="IPR018495">
    <property type="entry name" value="Succ_DH_cyt_bsu_CS"/>
</dbReference>
<dbReference type="GO" id="GO:0016020">
    <property type="term" value="C:membrane"/>
    <property type="evidence" value="ECO:0007669"/>
    <property type="project" value="InterPro"/>
</dbReference>
<feature type="non-terminal residue" evidence="1">
    <location>
        <position position="195"/>
    </location>
</feature>
<dbReference type="EMBL" id="GBEZ01024397">
    <property type="protein sequence ID" value="JAC62594.1"/>
    <property type="molecule type" value="Transcribed_RNA"/>
</dbReference>